<keyword evidence="2" id="KW-1185">Reference proteome</keyword>
<name>A0ABM3JFU2_BACDO</name>
<dbReference type="Proteomes" id="UP001652620">
    <property type="component" value="Chromosome 3"/>
</dbReference>
<reference evidence="3" key="1">
    <citation type="submission" date="2025-08" db="UniProtKB">
        <authorList>
            <consortium name="RefSeq"/>
        </authorList>
    </citation>
    <scope>IDENTIFICATION</scope>
    <source>
        <tissue evidence="3">Adult</tissue>
    </source>
</reference>
<keyword evidence="1" id="KW-0472">Membrane</keyword>
<gene>
    <name evidence="3" type="primary">LOC125777379</name>
</gene>
<accession>A0ABM3JFU2</accession>
<keyword evidence="1" id="KW-1133">Transmembrane helix</keyword>
<dbReference type="RefSeq" id="XP_049308100.1">
    <property type="nucleotide sequence ID" value="XM_049452143.1"/>
</dbReference>
<keyword evidence="1" id="KW-0812">Transmembrane</keyword>
<feature type="transmembrane region" description="Helical" evidence="1">
    <location>
        <begin position="208"/>
        <end position="227"/>
    </location>
</feature>
<evidence type="ECO:0000313" key="2">
    <source>
        <dbReference type="Proteomes" id="UP001652620"/>
    </source>
</evidence>
<evidence type="ECO:0000313" key="3">
    <source>
        <dbReference type="RefSeq" id="XP_049308100.1"/>
    </source>
</evidence>
<sequence>MARRAALYEMGIADFLADEDDNTNSNSDEEYEAVRPHRPYTLRAHAVVDEWDDVAFHQRFRMKKTTFRRLVALVEPNMVTKPGRCRSLTTEQRVLILLRFLTAASFEQNAADLVRVSQPTVGLNLPIVCDALLNYFTEFIRMPQTSSERQAAALALHSLAGFPRTIGAIDCTHIKILSPGGLQAETFRNRKGYLSLNVQTVSSADLKILDIVFGYCIVLFLLFGHTIHH</sequence>
<proteinExistence type="predicted"/>
<evidence type="ECO:0000256" key="1">
    <source>
        <dbReference type="SAM" id="Phobius"/>
    </source>
</evidence>
<dbReference type="GeneID" id="125777379"/>
<organism evidence="2 3">
    <name type="scientific">Bactrocera dorsalis</name>
    <name type="common">Oriental fruit fly</name>
    <name type="synonym">Dacus dorsalis</name>
    <dbReference type="NCBI Taxonomy" id="27457"/>
    <lineage>
        <taxon>Eukaryota</taxon>
        <taxon>Metazoa</taxon>
        <taxon>Ecdysozoa</taxon>
        <taxon>Arthropoda</taxon>
        <taxon>Hexapoda</taxon>
        <taxon>Insecta</taxon>
        <taxon>Pterygota</taxon>
        <taxon>Neoptera</taxon>
        <taxon>Endopterygota</taxon>
        <taxon>Diptera</taxon>
        <taxon>Brachycera</taxon>
        <taxon>Muscomorpha</taxon>
        <taxon>Tephritoidea</taxon>
        <taxon>Tephritidae</taxon>
        <taxon>Bactrocera</taxon>
        <taxon>Bactrocera</taxon>
    </lineage>
</organism>
<protein>
    <submittedName>
        <fullName evidence="3">Nuclease HARBI1</fullName>
    </submittedName>
</protein>